<dbReference type="Pfam" id="PF06345">
    <property type="entry name" value="Drf_DAD"/>
    <property type="match status" value="1"/>
</dbReference>
<protein>
    <recommendedName>
        <fullName evidence="2">DAD domain-containing protein</fullName>
    </recommendedName>
</protein>
<feature type="region of interest" description="Disordered" evidence="1">
    <location>
        <begin position="70"/>
        <end position="96"/>
    </location>
</feature>
<dbReference type="PANTHER" id="PTHR45691">
    <property type="entry name" value="PROTEIN DIAPHANOUS"/>
    <property type="match status" value="1"/>
</dbReference>
<sequence>MSPSIGPCVGFATWTVPPLPYTKAFNTYMLKFSLEDFFGELANFRILFMEAVKENHKKREMEEKIKRAKLAKEKAEREKQERQQKKKQLIDMNKEGDETGVMDSLMEALQSGAAFRDRRKRTPRNDEFLPVAQVTVAPGQIMADGSCDVPLDFRQVREEVGVLECVYTFDLFL</sequence>
<dbReference type="EMBL" id="VEVO01000007">
    <property type="protein sequence ID" value="KAF0039874.1"/>
    <property type="molecule type" value="Genomic_DNA"/>
</dbReference>
<dbReference type="GO" id="GO:0030041">
    <property type="term" value="P:actin filament polymerization"/>
    <property type="evidence" value="ECO:0007669"/>
    <property type="project" value="TreeGrafter"/>
</dbReference>
<reference evidence="3 4" key="1">
    <citation type="submission" date="2019-06" db="EMBL/GenBank/DDBJ databases">
        <title>Draft genomes of female and male turbot (Scophthalmus maximus).</title>
        <authorList>
            <person name="Xu H."/>
            <person name="Xu X.-W."/>
            <person name="Shao C."/>
            <person name="Chen S."/>
        </authorList>
    </citation>
    <scope>NUCLEOTIDE SEQUENCE [LARGE SCALE GENOMIC DNA]</scope>
    <source>
        <strain evidence="3">Ysfricsl-2016a</strain>
        <tissue evidence="3">Blood</tissue>
    </source>
</reference>
<dbReference type="PANTHER" id="PTHR45691:SF3">
    <property type="entry name" value="PROTEIN DIAPHANOUS HOMOLOG 2"/>
    <property type="match status" value="1"/>
</dbReference>
<organism evidence="3 4">
    <name type="scientific">Scophthalmus maximus</name>
    <name type="common">Turbot</name>
    <name type="synonym">Psetta maxima</name>
    <dbReference type="NCBI Taxonomy" id="52904"/>
    <lineage>
        <taxon>Eukaryota</taxon>
        <taxon>Metazoa</taxon>
        <taxon>Chordata</taxon>
        <taxon>Craniata</taxon>
        <taxon>Vertebrata</taxon>
        <taxon>Euteleostomi</taxon>
        <taxon>Actinopterygii</taxon>
        <taxon>Neopterygii</taxon>
        <taxon>Teleostei</taxon>
        <taxon>Neoteleostei</taxon>
        <taxon>Acanthomorphata</taxon>
        <taxon>Carangaria</taxon>
        <taxon>Pleuronectiformes</taxon>
        <taxon>Pleuronectoidei</taxon>
        <taxon>Scophthalmidae</taxon>
        <taxon>Scophthalmus</taxon>
    </lineage>
</organism>
<dbReference type="InterPro" id="IPR010465">
    <property type="entry name" value="Drf_DAD"/>
</dbReference>
<evidence type="ECO:0000313" key="3">
    <source>
        <dbReference type="EMBL" id="KAF0039874.1"/>
    </source>
</evidence>
<dbReference type="SUPFAM" id="SSF101447">
    <property type="entry name" value="Formin homology 2 domain (FH2 domain)"/>
    <property type="match status" value="1"/>
</dbReference>
<dbReference type="InterPro" id="IPR042201">
    <property type="entry name" value="FH2_Formin_sf"/>
</dbReference>
<comment type="caution">
    <text evidence="3">The sequence shown here is derived from an EMBL/GenBank/DDBJ whole genome shotgun (WGS) entry which is preliminary data.</text>
</comment>
<feature type="domain" description="DAD" evidence="2">
    <location>
        <begin position="97"/>
        <end position="127"/>
    </location>
</feature>
<accession>A0A6A4T9M8</accession>
<proteinExistence type="predicted"/>
<dbReference type="Gene3D" id="1.20.58.2220">
    <property type="entry name" value="Formin, FH2 domain"/>
    <property type="match status" value="1"/>
</dbReference>
<evidence type="ECO:0000259" key="2">
    <source>
        <dbReference type="PROSITE" id="PS51231"/>
    </source>
</evidence>
<dbReference type="GO" id="GO:0005884">
    <property type="term" value="C:actin filament"/>
    <property type="evidence" value="ECO:0007669"/>
    <property type="project" value="TreeGrafter"/>
</dbReference>
<name>A0A6A4T9M8_SCOMX</name>
<gene>
    <name evidence="3" type="ORF">F2P81_008109</name>
</gene>
<dbReference type="InterPro" id="IPR051412">
    <property type="entry name" value="Formin_Homology_Diaphanous_sf"/>
</dbReference>
<dbReference type="Proteomes" id="UP000438429">
    <property type="component" value="Unassembled WGS sequence"/>
</dbReference>
<dbReference type="PROSITE" id="PS51231">
    <property type="entry name" value="DAD"/>
    <property type="match status" value="1"/>
</dbReference>
<dbReference type="InterPro" id="IPR014767">
    <property type="entry name" value="DAD_dom"/>
</dbReference>
<evidence type="ECO:0000256" key="1">
    <source>
        <dbReference type="SAM" id="MobiDB-lite"/>
    </source>
</evidence>
<dbReference type="AlphaFoldDB" id="A0A6A4T9M8"/>
<evidence type="ECO:0000313" key="4">
    <source>
        <dbReference type="Proteomes" id="UP000438429"/>
    </source>
</evidence>